<feature type="non-terminal residue" evidence="2">
    <location>
        <position position="1"/>
    </location>
</feature>
<keyword evidence="3" id="KW-1185">Reference proteome</keyword>
<reference evidence="2 3" key="1">
    <citation type="journal article" date="2013" name="BMC Genomics">
        <title>Reconstruction of the lipid metabolism for the microalga Monoraphidium neglectum from its genome sequence reveals characteristics suitable for biofuel production.</title>
        <authorList>
            <person name="Bogen C."/>
            <person name="Al-Dilaimi A."/>
            <person name="Albersmeier A."/>
            <person name="Wichmann J."/>
            <person name="Grundmann M."/>
            <person name="Rupp O."/>
            <person name="Lauersen K.J."/>
            <person name="Blifernez-Klassen O."/>
            <person name="Kalinowski J."/>
            <person name="Goesmann A."/>
            <person name="Mussgnug J.H."/>
            <person name="Kruse O."/>
        </authorList>
    </citation>
    <scope>NUCLEOTIDE SEQUENCE [LARGE SCALE GENOMIC DNA]</scope>
    <source>
        <strain evidence="2 3">SAG 48.87</strain>
    </source>
</reference>
<evidence type="ECO:0000313" key="2">
    <source>
        <dbReference type="EMBL" id="KIZ01709.1"/>
    </source>
</evidence>
<proteinExistence type="predicted"/>
<dbReference type="GeneID" id="25739133"/>
<dbReference type="EMBL" id="KK101219">
    <property type="protein sequence ID" value="KIZ01709.1"/>
    <property type="molecule type" value="Genomic_DNA"/>
</dbReference>
<dbReference type="Proteomes" id="UP000054498">
    <property type="component" value="Unassembled WGS sequence"/>
</dbReference>
<dbReference type="OrthoDB" id="10679834at2759"/>
<organism evidence="2 3">
    <name type="scientific">Monoraphidium neglectum</name>
    <dbReference type="NCBI Taxonomy" id="145388"/>
    <lineage>
        <taxon>Eukaryota</taxon>
        <taxon>Viridiplantae</taxon>
        <taxon>Chlorophyta</taxon>
        <taxon>core chlorophytes</taxon>
        <taxon>Chlorophyceae</taxon>
        <taxon>CS clade</taxon>
        <taxon>Sphaeropleales</taxon>
        <taxon>Selenastraceae</taxon>
        <taxon>Monoraphidium</taxon>
    </lineage>
</organism>
<protein>
    <submittedName>
        <fullName evidence="2">Uncharacterized protein</fullName>
    </submittedName>
</protein>
<dbReference type="RefSeq" id="XP_013900728.1">
    <property type="nucleotide sequence ID" value="XM_014045274.1"/>
</dbReference>
<evidence type="ECO:0000256" key="1">
    <source>
        <dbReference type="SAM" id="MobiDB-lite"/>
    </source>
</evidence>
<name>A0A0D2L3C3_9CHLO</name>
<evidence type="ECO:0000313" key="3">
    <source>
        <dbReference type="Proteomes" id="UP000054498"/>
    </source>
</evidence>
<gene>
    <name evidence="2" type="ORF">MNEG_6257</name>
</gene>
<dbReference type="AlphaFoldDB" id="A0A0D2L3C3"/>
<sequence>GLEPAAPLWQQGERQLDGHLQQDQGQGQGQGQGQETALPRRKPRRTARGAAAAAPHGLPQITSRTWAAAAKQLLPALYDAGWHTSLAAFCIDLWDDVAAALEKRDEPRLDAAFSFASACICGGGRAGTDAGAGAGPGPSAYAQGCCLLPLAEAATAEDGGQLLDEALARLGPAAGDALLRPVGERAVGAAAGARVAAALQGLERAGDGGGVGAAGVAAAPGLWEGLGRVLELRAVYPGVEASALAHLAQEHGAWLD</sequence>
<dbReference type="KEGG" id="mng:MNEG_6257"/>
<feature type="region of interest" description="Disordered" evidence="1">
    <location>
        <begin position="1"/>
        <end position="56"/>
    </location>
</feature>
<accession>A0A0D2L3C3</accession>